<dbReference type="AlphaFoldDB" id="A0A0D0AEH0"/>
<sequence>MNELRLKSTRRNFKASITRDNYNWLTTNQKHSLTYTAMIEVPPGVMKKAQSISTGVQIKL</sequence>
<gene>
    <name evidence="1" type="ORF">CY34DRAFT_577498</name>
</gene>
<protein>
    <submittedName>
        <fullName evidence="1">Uncharacterized protein</fullName>
    </submittedName>
</protein>
<evidence type="ECO:0000313" key="1">
    <source>
        <dbReference type="EMBL" id="KIK48650.1"/>
    </source>
</evidence>
<reference evidence="1 2" key="1">
    <citation type="submission" date="2014-04" db="EMBL/GenBank/DDBJ databases">
        <authorList>
            <consortium name="DOE Joint Genome Institute"/>
            <person name="Kuo A."/>
            <person name="Ruytinx J."/>
            <person name="Rineau F."/>
            <person name="Colpaert J."/>
            <person name="Kohler A."/>
            <person name="Nagy L.G."/>
            <person name="Floudas D."/>
            <person name="Copeland A."/>
            <person name="Barry K.W."/>
            <person name="Cichocki N."/>
            <person name="Veneault-Fourrey C."/>
            <person name="LaButti K."/>
            <person name="Lindquist E.A."/>
            <person name="Lipzen A."/>
            <person name="Lundell T."/>
            <person name="Morin E."/>
            <person name="Murat C."/>
            <person name="Sun H."/>
            <person name="Tunlid A."/>
            <person name="Henrissat B."/>
            <person name="Grigoriev I.V."/>
            <person name="Hibbett D.S."/>
            <person name="Martin F."/>
            <person name="Nordberg H.P."/>
            <person name="Cantor M.N."/>
            <person name="Hua S.X."/>
        </authorList>
    </citation>
    <scope>NUCLEOTIDE SEQUENCE [LARGE SCALE GENOMIC DNA]</scope>
    <source>
        <strain evidence="1 2">UH-Slu-Lm8-n1</strain>
    </source>
</reference>
<dbReference type="InParanoid" id="A0A0D0AEH0"/>
<dbReference type="HOGENOM" id="CLU_2943381_0_0_1"/>
<keyword evidence="2" id="KW-1185">Reference proteome</keyword>
<dbReference type="Proteomes" id="UP000054485">
    <property type="component" value="Unassembled WGS sequence"/>
</dbReference>
<name>A0A0D0AEH0_9AGAM</name>
<reference evidence="2" key="2">
    <citation type="submission" date="2015-01" db="EMBL/GenBank/DDBJ databases">
        <title>Evolutionary Origins and Diversification of the Mycorrhizal Mutualists.</title>
        <authorList>
            <consortium name="DOE Joint Genome Institute"/>
            <consortium name="Mycorrhizal Genomics Consortium"/>
            <person name="Kohler A."/>
            <person name="Kuo A."/>
            <person name="Nagy L.G."/>
            <person name="Floudas D."/>
            <person name="Copeland A."/>
            <person name="Barry K.W."/>
            <person name="Cichocki N."/>
            <person name="Veneault-Fourrey C."/>
            <person name="LaButti K."/>
            <person name="Lindquist E.A."/>
            <person name="Lipzen A."/>
            <person name="Lundell T."/>
            <person name="Morin E."/>
            <person name="Murat C."/>
            <person name="Riley R."/>
            <person name="Ohm R."/>
            <person name="Sun H."/>
            <person name="Tunlid A."/>
            <person name="Henrissat B."/>
            <person name="Grigoriev I.V."/>
            <person name="Hibbett D.S."/>
            <person name="Martin F."/>
        </authorList>
    </citation>
    <scope>NUCLEOTIDE SEQUENCE [LARGE SCALE GENOMIC DNA]</scope>
    <source>
        <strain evidence="2">UH-Slu-Lm8-n1</strain>
    </source>
</reference>
<accession>A0A0D0AEH0</accession>
<dbReference type="EMBL" id="KN835136">
    <property type="protein sequence ID" value="KIK48650.1"/>
    <property type="molecule type" value="Genomic_DNA"/>
</dbReference>
<organism evidence="1 2">
    <name type="scientific">Suillus luteus UH-Slu-Lm8-n1</name>
    <dbReference type="NCBI Taxonomy" id="930992"/>
    <lineage>
        <taxon>Eukaryota</taxon>
        <taxon>Fungi</taxon>
        <taxon>Dikarya</taxon>
        <taxon>Basidiomycota</taxon>
        <taxon>Agaricomycotina</taxon>
        <taxon>Agaricomycetes</taxon>
        <taxon>Agaricomycetidae</taxon>
        <taxon>Boletales</taxon>
        <taxon>Suillineae</taxon>
        <taxon>Suillaceae</taxon>
        <taxon>Suillus</taxon>
    </lineage>
</organism>
<evidence type="ECO:0000313" key="2">
    <source>
        <dbReference type="Proteomes" id="UP000054485"/>
    </source>
</evidence>
<proteinExistence type="predicted"/>